<dbReference type="PROSITE" id="PS51450">
    <property type="entry name" value="LRR"/>
    <property type="match status" value="2"/>
</dbReference>
<keyword evidence="4" id="KW-0677">Repeat</keyword>
<dbReference type="PANTHER" id="PTHR45973:SF2">
    <property type="entry name" value="CENTROSOMAL PROTEIN OF 97 KDA"/>
    <property type="match status" value="1"/>
</dbReference>
<accession>A0A3Q4BW32</accession>
<dbReference type="InterPro" id="IPR050576">
    <property type="entry name" value="Cilia_flagella_integrity"/>
</dbReference>
<evidence type="ECO:0000313" key="11">
    <source>
        <dbReference type="Ensembl" id="ENSMMOP00000026237.1"/>
    </source>
</evidence>
<keyword evidence="12" id="KW-1185">Reference proteome</keyword>
<evidence type="ECO:0000256" key="5">
    <source>
        <dbReference type="ARBA" id="ARBA00022794"/>
    </source>
</evidence>
<evidence type="ECO:0000256" key="8">
    <source>
        <dbReference type="ARBA" id="ARBA00068862"/>
    </source>
</evidence>
<protein>
    <recommendedName>
        <fullName evidence="8">Centrosomal protein of 97 kDa</fullName>
    </recommendedName>
    <alternativeName>
        <fullName evidence="9">Leucine-rich repeat and IQ domain-containing protein 2</fullName>
    </alternativeName>
</protein>
<feature type="compositionally biased region" description="Polar residues" evidence="10">
    <location>
        <begin position="601"/>
        <end position="617"/>
    </location>
</feature>
<keyword evidence="2" id="KW-0963">Cytoplasm</keyword>
<evidence type="ECO:0000256" key="6">
    <source>
        <dbReference type="ARBA" id="ARBA00023212"/>
    </source>
</evidence>
<dbReference type="OMA" id="SPGHCKA"/>
<sequence>IEQLSNCVSLQHLDLSDNSISTIGDLTKLVALKTLLLHGNSITTLRTVPAHLPAHLSILSLAENEIRDLNEVSYLAPLVNMEQLSIMSNPCVMATPSLPGFDYRPYIMSWCLDLKVLDGYVVTQKEGLKAEWLYSQGKGRSYRPGQHVQLVQYLATVCPLLSSPALETAEDAKLEKILSKQRLHQRQLLEEFRGGCPSPPRPTQLDVRSHSPSHADQQGETSDAKKISAPAAAPSARDSGTRHICLEDVQTDQDKLNGSMLSSESTFLPLTSDLEPRTTHSDSEDETETFEPDSLAPKWPPYPKKHNLNKTYNFPPLEKEERGVEEDVTCGAATTAAPLVVSISTPQDDPETTSDADEAEAGDIGACKPSLREAEKAAVKIQSWWRGQHTRCCHPAAREVRSEIRLSRMQEHILFLLEFVCRMQQQYEEERLQRLVQEEAVKFLWNQLQSLQQWKQSVEQQLSCIAQAAAPAQISNPRLCEAAAPAASSMKIPPSTDISFPDSGFQSTSGQQEDSFLSSGATDSLKTVRALSPVQSGLAGDSDGVDSADCSLLEKYLSSVQQREEDSEEASGDKSETPQSSSPQSPNKAIQSSSPPPKAADNQSGAQKTEETTPSPD</sequence>
<dbReference type="GO" id="GO:0005813">
    <property type="term" value="C:centrosome"/>
    <property type="evidence" value="ECO:0007669"/>
    <property type="project" value="UniProtKB-SubCell"/>
</dbReference>
<dbReference type="Gene3D" id="3.80.10.10">
    <property type="entry name" value="Ribonuclease Inhibitor"/>
    <property type="match status" value="1"/>
</dbReference>
<dbReference type="Pfam" id="PF14580">
    <property type="entry name" value="LRR_9"/>
    <property type="match status" value="1"/>
</dbReference>
<dbReference type="AlphaFoldDB" id="A0A3Q4BW32"/>
<evidence type="ECO:0000256" key="2">
    <source>
        <dbReference type="ARBA" id="ARBA00022490"/>
    </source>
</evidence>
<dbReference type="GO" id="GO:1902018">
    <property type="term" value="P:negative regulation of cilium assembly"/>
    <property type="evidence" value="ECO:0007669"/>
    <property type="project" value="TreeGrafter"/>
</dbReference>
<feature type="compositionally biased region" description="Polar residues" evidence="10">
    <location>
        <begin position="210"/>
        <end position="221"/>
    </location>
</feature>
<feature type="compositionally biased region" description="Low complexity" evidence="10">
    <location>
        <begin position="227"/>
        <end position="236"/>
    </location>
</feature>
<feature type="compositionally biased region" description="Acidic residues" evidence="10">
    <location>
        <begin position="348"/>
        <end position="361"/>
    </location>
</feature>
<evidence type="ECO:0000256" key="1">
    <source>
        <dbReference type="ARBA" id="ARBA00004300"/>
    </source>
</evidence>
<dbReference type="PROSITE" id="PS50096">
    <property type="entry name" value="IQ"/>
    <property type="match status" value="1"/>
</dbReference>
<evidence type="ECO:0000313" key="12">
    <source>
        <dbReference type="Proteomes" id="UP000261620"/>
    </source>
</evidence>
<dbReference type="Pfam" id="PF00612">
    <property type="entry name" value="IQ"/>
    <property type="match status" value="1"/>
</dbReference>
<evidence type="ECO:0000256" key="3">
    <source>
        <dbReference type="ARBA" id="ARBA00022614"/>
    </source>
</evidence>
<feature type="region of interest" description="Disordered" evidence="10">
    <location>
        <begin position="191"/>
        <end position="242"/>
    </location>
</feature>
<dbReference type="PANTHER" id="PTHR45973">
    <property type="entry name" value="PROTEIN PHOSPHATASE 1 REGULATORY SUBUNIT SDS22-RELATED"/>
    <property type="match status" value="1"/>
</dbReference>
<name>A0A3Q4BW32_MOLML</name>
<organism evidence="11 12">
    <name type="scientific">Mola mola</name>
    <name type="common">Ocean sunfish</name>
    <name type="synonym">Tetraodon mola</name>
    <dbReference type="NCBI Taxonomy" id="94237"/>
    <lineage>
        <taxon>Eukaryota</taxon>
        <taxon>Metazoa</taxon>
        <taxon>Chordata</taxon>
        <taxon>Craniata</taxon>
        <taxon>Vertebrata</taxon>
        <taxon>Euteleostomi</taxon>
        <taxon>Actinopterygii</taxon>
        <taxon>Neopterygii</taxon>
        <taxon>Teleostei</taxon>
        <taxon>Neoteleostei</taxon>
        <taxon>Acanthomorphata</taxon>
        <taxon>Eupercaria</taxon>
        <taxon>Tetraodontiformes</taxon>
        <taxon>Molidae</taxon>
        <taxon>Mola</taxon>
    </lineage>
</organism>
<feature type="region of interest" description="Disordered" evidence="10">
    <location>
        <begin position="556"/>
        <end position="617"/>
    </location>
</feature>
<evidence type="ECO:0000256" key="7">
    <source>
        <dbReference type="ARBA" id="ARBA00058656"/>
    </source>
</evidence>
<keyword evidence="6" id="KW-0206">Cytoskeleton</keyword>
<dbReference type="InterPro" id="IPR001611">
    <property type="entry name" value="Leu-rich_rpt"/>
</dbReference>
<evidence type="ECO:0000256" key="10">
    <source>
        <dbReference type="SAM" id="MobiDB-lite"/>
    </source>
</evidence>
<keyword evidence="5" id="KW-0970">Cilium biogenesis/degradation</keyword>
<feature type="compositionally biased region" description="Polar residues" evidence="10">
    <location>
        <begin position="504"/>
        <end position="520"/>
    </location>
</feature>
<dbReference type="FunFam" id="3.80.10.10:FF:000165">
    <property type="entry name" value="Centrosomal protein of 97 kDa"/>
    <property type="match status" value="1"/>
</dbReference>
<dbReference type="SUPFAM" id="SSF52058">
    <property type="entry name" value="L domain-like"/>
    <property type="match status" value="1"/>
</dbReference>
<evidence type="ECO:0000256" key="9">
    <source>
        <dbReference type="ARBA" id="ARBA00076677"/>
    </source>
</evidence>
<dbReference type="Ensembl" id="ENSMMOT00000026680.1">
    <property type="protein sequence ID" value="ENSMMOP00000026237.1"/>
    <property type="gene ID" value="ENSMMOG00000019893.1"/>
</dbReference>
<reference evidence="11" key="1">
    <citation type="submission" date="2025-08" db="UniProtKB">
        <authorList>
            <consortium name="Ensembl"/>
        </authorList>
    </citation>
    <scope>IDENTIFICATION</scope>
</reference>
<feature type="region of interest" description="Disordered" evidence="10">
    <location>
        <begin position="266"/>
        <end position="320"/>
    </location>
</feature>
<feature type="region of interest" description="Disordered" evidence="10">
    <location>
        <begin position="339"/>
        <end position="367"/>
    </location>
</feature>
<proteinExistence type="predicted"/>
<evidence type="ECO:0000256" key="4">
    <source>
        <dbReference type="ARBA" id="ARBA00022737"/>
    </source>
</evidence>
<comment type="function">
    <text evidence="7">Acts as a key negative regulator of ciliogenesis in collaboration with CCP110 by capping the mother centriole thereby preventing cilia formation. Required for recruitment of CCP110 to the centrosome.</text>
</comment>
<dbReference type="InterPro" id="IPR000048">
    <property type="entry name" value="IQ_motif_EF-hand-BS"/>
</dbReference>
<dbReference type="InterPro" id="IPR032675">
    <property type="entry name" value="LRR_dom_sf"/>
</dbReference>
<keyword evidence="3" id="KW-0433">Leucine-rich repeat</keyword>
<reference evidence="11" key="2">
    <citation type="submission" date="2025-09" db="UniProtKB">
        <authorList>
            <consortium name="Ensembl"/>
        </authorList>
    </citation>
    <scope>IDENTIFICATION</scope>
</reference>
<dbReference type="STRING" id="94237.ENSMMOP00000026237"/>
<feature type="region of interest" description="Disordered" evidence="10">
    <location>
        <begin position="490"/>
        <end position="520"/>
    </location>
</feature>
<dbReference type="Proteomes" id="UP000261620">
    <property type="component" value="Unplaced"/>
</dbReference>
<dbReference type="GO" id="GO:0030030">
    <property type="term" value="P:cell projection organization"/>
    <property type="evidence" value="ECO:0007669"/>
    <property type="project" value="UniProtKB-KW"/>
</dbReference>
<comment type="subcellular location">
    <subcellularLocation>
        <location evidence="1">Cytoplasm</location>
        <location evidence="1">Cytoskeleton</location>
        <location evidence="1">Microtubule organizing center</location>
        <location evidence="1">Centrosome</location>
    </subcellularLocation>
</comment>